<evidence type="ECO:0000256" key="4">
    <source>
        <dbReference type="ARBA" id="ARBA00023157"/>
    </source>
</evidence>
<evidence type="ECO:0000256" key="3">
    <source>
        <dbReference type="ARBA" id="ARBA00023002"/>
    </source>
</evidence>
<dbReference type="OrthoDB" id="9781543at2"/>
<dbReference type="Pfam" id="PF08534">
    <property type="entry name" value="Redoxin"/>
    <property type="match status" value="1"/>
</dbReference>
<comment type="similarity">
    <text evidence="6">Belongs to the peroxiredoxin family. Tpx subfamily.</text>
</comment>
<accession>A0A0F6R0J4</accession>
<dbReference type="SUPFAM" id="SSF52833">
    <property type="entry name" value="Thioredoxin-like"/>
    <property type="match status" value="1"/>
</dbReference>
<evidence type="ECO:0000313" key="8">
    <source>
        <dbReference type="EMBL" id="AKE41335.1"/>
    </source>
</evidence>
<keyword evidence="4 6" id="KW-1015">Disulfide bond</keyword>
<evidence type="ECO:0000256" key="2">
    <source>
        <dbReference type="ARBA" id="ARBA00022862"/>
    </source>
</evidence>
<feature type="active site" description="Cysteine sulfenic acid (-SOH) intermediate" evidence="6">
    <location>
        <position position="60"/>
    </location>
</feature>
<dbReference type="InterPro" id="IPR013740">
    <property type="entry name" value="Redoxin"/>
</dbReference>
<dbReference type="HOGENOM" id="CLU_042529_12_2_11"/>
<dbReference type="PANTHER" id="PTHR43110">
    <property type="entry name" value="THIOL PEROXIDASE"/>
    <property type="match status" value="1"/>
</dbReference>
<dbReference type="Proteomes" id="UP000033457">
    <property type="component" value="Chromosome"/>
</dbReference>
<dbReference type="NCBIfam" id="NF001808">
    <property type="entry name" value="PRK00522.1"/>
    <property type="match status" value="1"/>
</dbReference>
<evidence type="ECO:0000313" key="10">
    <source>
        <dbReference type="Proteomes" id="UP000033457"/>
    </source>
</evidence>
<organism evidence="8 10">
    <name type="scientific">Corynebacterium kutscheri</name>
    <dbReference type="NCBI Taxonomy" id="35755"/>
    <lineage>
        <taxon>Bacteria</taxon>
        <taxon>Bacillati</taxon>
        <taxon>Actinomycetota</taxon>
        <taxon>Actinomycetes</taxon>
        <taxon>Mycobacteriales</taxon>
        <taxon>Corynebacteriaceae</taxon>
        <taxon>Corynebacterium</taxon>
    </lineage>
</organism>
<comment type="function">
    <text evidence="6">Thiol-specific peroxidase that catalyzes the reduction of hydrogen peroxide and organic hydroperoxides to water and alcohols, respectively. Plays a role in cell protection against oxidative stress by detoxifying peroxides.</text>
</comment>
<gene>
    <name evidence="6 8" type="primary">tpx</name>
    <name evidence="9" type="ORF">NCTC949_01726</name>
    <name evidence="8" type="ORF">UL82_05800</name>
</gene>
<dbReference type="InterPro" id="IPR013766">
    <property type="entry name" value="Thioredoxin_domain"/>
</dbReference>
<keyword evidence="3 6" id="KW-0560">Oxidoreductase</keyword>
<dbReference type="InterPro" id="IPR050455">
    <property type="entry name" value="Tpx_Peroxidase_subfamily"/>
</dbReference>
<evidence type="ECO:0000256" key="1">
    <source>
        <dbReference type="ARBA" id="ARBA00022559"/>
    </source>
</evidence>
<dbReference type="InterPro" id="IPR036249">
    <property type="entry name" value="Thioredoxin-like_sf"/>
</dbReference>
<evidence type="ECO:0000256" key="5">
    <source>
        <dbReference type="ARBA" id="ARBA00023284"/>
    </source>
</evidence>
<feature type="domain" description="Thioredoxin" evidence="7">
    <location>
        <begin position="18"/>
        <end position="165"/>
    </location>
</feature>
<evidence type="ECO:0000256" key="6">
    <source>
        <dbReference type="HAMAP-Rule" id="MF_00269"/>
    </source>
</evidence>
<dbReference type="InterPro" id="IPR018219">
    <property type="entry name" value="Tpx_CS"/>
</dbReference>
<protein>
    <recommendedName>
        <fullName evidence="6">Thiol peroxidase</fullName>
        <shortName evidence="6">Tpx</shortName>
        <ecNumber evidence="6">1.11.1.24</ecNumber>
    </recommendedName>
    <alternativeName>
        <fullName evidence="6">Peroxiredoxin tpx</fullName>
        <shortName evidence="6">Prx</shortName>
    </alternativeName>
    <alternativeName>
        <fullName evidence="6">Thioredoxin peroxidase</fullName>
    </alternativeName>
    <alternativeName>
        <fullName evidence="6">Thioredoxin-dependent peroxiredoxin</fullName>
    </alternativeName>
</protein>
<dbReference type="EMBL" id="CP011312">
    <property type="protein sequence ID" value="AKE41335.1"/>
    <property type="molecule type" value="Genomic_DNA"/>
</dbReference>
<dbReference type="EMBL" id="LR134377">
    <property type="protein sequence ID" value="VEH08611.1"/>
    <property type="molecule type" value="Genomic_DNA"/>
</dbReference>
<sequence>MSEILFKGEPTETSGDIPAVGEMLPRFELLRTDLSEVTNEDFAGKRIVLNIFPSVDTGVCAQSVRRFNELASDLDDTVVVCVSMDLPFALARFCGAEGLDNVVATSAFRASFGADYGLVLAGSPLQGLLARSVIIADGSGKIVYTQLVNEITDEPDYDAALAALA</sequence>
<keyword evidence="5 6" id="KW-0676">Redox-active center</keyword>
<dbReference type="HAMAP" id="MF_00269">
    <property type="entry name" value="Tpx"/>
    <property type="match status" value="1"/>
</dbReference>
<dbReference type="EC" id="1.11.1.24" evidence="6"/>
<keyword evidence="1 6" id="KW-0575">Peroxidase</keyword>
<feature type="disulfide bond" description="Redox-active" evidence="6">
    <location>
        <begin position="60"/>
        <end position="94"/>
    </location>
</feature>
<evidence type="ECO:0000259" key="7">
    <source>
        <dbReference type="PROSITE" id="PS51352"/>
    </source>
</evidence>
<keyword evidence="10" id="KW-1185">Reference proteome</keyword>
<dbReference type="KEGG" id="cku:UL82_05800"/>
<reference evidence="9 11" key="2">
    <citation type="submission" date="2018-12" db="EMBL/GenBank/DDBJ databases">
        <authorList>
            <consortium name="Pathogen Informatics"/>
        </authorList>
    </citation>
    <scope>NUCLEOTIDE SEQUENCE [LARGE SCALE GENOMIC DNA]</scope>
    <source>
        <strain evidence="9 11">NCTC949</strain>
    </source>
</reference>
<dbReference type="STRING" id="35755.UL82_05800"/>
<dbReference type="PROSITE" id="PS51352">
    <property type="entry name" value="THIOREDOXIN_2"/>
    <property type="match status" value="1"/>
</dbReference>
<dbReference type="PANTHER" id="PTHR43110:SF1">
    <property type="entry name" value="THIOL PEROXIDASE"/>
    <property type="match status" value="1"/>
</dbReference>
<proteinExistence type="inferred from homology"/>
<keyword evidence="2 6" id="KW-0049">Antioxidant</keyword>
<evidence type="ECO:0000313" key="11">
    <source>
        <dbReference type="Proteomes" id="UP000271380"/>
    </source>
</evidence>
<dbReference type="PROSITE" id="PS01265">
    <property type="entry name" value="TPX"/>
    <property type="match status" value="1"/>
</dbReference>
<comment type="subunit">
    <text evidence="6">Homodimer.</text>
</comment>
<dbReference type="CDD" id="cd03014">
    <property type="entry name" value="PRX_Atyp2cys"/>
    <property type="match status" value="1"/>
</dbReference>
<dbReference type="InterPro" id="IPR002065">
    <property type="entry name" value="TPX"/>
</dbReference>
<evidence type="ECO:0000313" key="9">
    <source>
        <dbReference type="EMBL" id="VEH08611.1"/>
    </source>
</evidence>
<comment type="catalytic activity">
    <reaction evidence="6">
        <text>a hydroperoxide + [thioredoxin]-dithiol = an alcohol + [thioredoxin]-disulfide + H2O</text>
        <dbReference type="Rhea" id="RHEA:62620"/>
        <dbReference type="Rhea" id="RHEA-COMP:10698"/>
        <dbReference type="Rhea" id="RHEA-COMP:10700"/>
        <dbReference type="ChEBI" id="CHEBI:15377"/>
        <dbReference type="ChEBI" id="CHEBI:29950"/>
        <dbReference type="ChEBI" id="CHEBI:30879"/>
        <dbReference type="ChEBI" id="CHEBI:35924"/>
        <dbReference type="ChEBI" id="CHEBI:50058"/>
        <dbReference type="EC" id="1.11.1.24"/>
    </reaction>
</comment>
<dbReference type="RefSeq" id="WP_046439570.1">
    <property type="nucleotide sequence ID" value="NZ_CP011312.1"/>
</dbReference>
<dbReference type="Proteomes" id="UP000271380">
    <property type="component" value="Chromosome"/>
</dbReference>
<dbReference type="GO" id="GO:0008379">
    <property type="term" value="F:thioredoxin peroxidase activity"/>
    <property type="evidence" value="ECO:0007669"/>
    <property type="project" value="UniProtKB-UniRule"/>
</dbReference>
<name>A0A0F6R0J4_9CORY</name>
<comment type="miscellaneous">
    <text evidence="6">The active site is a conserved redox-active cysteine residue, the peroxidatic cysteine (C(P)), which makes the nucleophilic attack on the peroxide substrate. The peroxide oxidizes the C(P)-SH to cysteine sulfenic acid (C(P)-SOH), which then reacts with another cysteine residue, the resolving cysteine (C(R)), to form a disulfide bridge. The disulfide is subsequently reduced by an appropriate electron donor to complete the catalytic cycle. In this atypical 2-Cys peroxiredoxin, C(R) is present in the same subunit to form an intramolecular disulfide. The disulfide is subsequently reduced by thioredoxin.</text>
</comment>
<dbReference type="AlphaFoldDB" id="A0A0F6R0J4"/>
<dbReference type="Gene3D" id="3.40.30.10">
    <property type="entry name" value="Glutaredoxin"/>
    <property type="match status" value="1"/>
</dbReference>
<reference evidence="8 10" key="1">
    <citation type="journal article" date="2015" name="Genome Announc.">
        <title>Complete Genome Sequence of Corynebacterium kutscheri DSM 20755, a Corynebacterial Type Strain with Remarkably Low G+C Content of Chromosomal DNA.</title>
        <authorList>
            <person name="Ruckert C."/>
            <person name="Albersmeier A."/>
            <person name="Winkler A."/>
            <person name="Tauch A."/>
        </authorList>
    </citation>
    <scope>NUCLEOTIDE SEQUENCE [LARGE SCALE GENOMIC DNA]</scope>
    <source>
        <strain evidence="8 10">DSM 20755</strain>
    </source>
</reference>